<dbReference type="EMBL" id="RSCD01000031">
    <property type="protein sequence ID" value="RSH81414.1"/>
    <property type="molecule type" value="Genomic_DNA"/>
</dbReference>
<dbReference type="AlphaFoldDB" id="A0A427XRF3"/>
<keyword evidence="3" id="KW-1185">Reference proteome</keyword>
<feature type="compositionally biased region" description="Low complexity" evidence="1">
    <location>
        <begin position="162"/>
        <end position="172"/>
    </location>
</feature>
<feature type="region of interest" description="Disordered" evidence="1">
    <location>
        <begin position="245"/>
        <end position="265"/>
    </location>
</feature>
<organism evidence="2 3">
    <name type="scientific">Saitozyma podzolica</name>
    <dbReference type="NCBI Taxonomy" id="1890683"/>
    <lineage>
        <taxon>Eukaryota</taxon>
        <taxon>Fungi</taxon>
        <taxon>Dikarya</taxon>
        <taxon>Basidiomycota</taxon>
        <taxon>Agaricomycotina</taxon>
        <taxon>Tremellomycetes</taxon>
        <taxon>Tremellales</taxon>
        <taxon>Trimorphomycetaceae</taxon>
        <taxon>Saitozyma</taxon>
    </lineage>
</organism>
<reference evidence="2 3" key="1">
    <citation type="submission" date="2018-11" db="EMBL/GenBank/DDBJ databases">
        <title>Genome sequence of Saitozyma podzolica DSM 27192.</title>
        <authorList>
            <person name="Aliyu H."/>
            <person name="Gorte O."/>
            <person name="Ochsenreither K."/>
        </authorList>
    </citation>
    <scope>NUCLEOTIDE SEQUENCE [LARGE SCALE GENOMIC DNA]</scope>
    <source>
        <strain evidence="2 3">DSM 27192</strain>
    </source>
</reference>
<feature type="region of interest" description="Disordered" evidence="1">
    <location>
        <begin position="1"/>
        <end position="35"/>
    </location>
</feature>
<dbReference type="OrthoDB" id="2590620at2759"/>
<name>A0A427XRF3_9TREE</name>
<proteinExistence type="predicted"/>
<gene>
    <name evidence="2" type="ORF">EHS25_006946</name>
</gene>
<comment type="caution">
    <text evidence="2">The sequence shown here is derived from an EMBL/GenBank/DDBJ whole genome shotgun (WGS) entry which is preliminary data.</text>
</comment>
<sequence>MGLFKNRRSVDNGVVGTGPTTATTTTTTGTHHPVRDGLLTGAVAHHEANNHPTRDGLLAGGAVGEIQHHRNEREMAHANAPMTGTATANPYANGNATVGDGYGGVHHNGVGTGTNGMTSGFGTGATTGAATGAGLGAGTGVTGAHTGPAPLAGVDAGMAGRNSTSTGGTSNSVPTIRQANKLERKGKMEATMGDLFCSSSLRRKSHNHLAQADHLRMQASELTEAERLEQEAGMRRQRAVGLGADPVHASGQTGFAPANRTTAVA</sequence>
<evidence type="ECO:0000313" key="3">
    <source>
        <dbReference type="Proteomes" id="UP000279259"/>
    </source>
</evidence>
<feature type="region of interest" description="Disordered" evidence="1">
    <location>
        <begin position="152"/>
        <end position="174"/>
    </location>
</feature>
<accession>A0A427XRF3</accession>
<dbReference type="Proteomes" id="UP000279259">
    <property type="component" value="Unassembled WGS sequence"/>
</dbReference>
<evidence type="ECO:0000313" key="2">
    <source>
        <dbReference type="EMBL" id="RSH81414.1"/>
    </source>
</evidence>
<feature type="compositionally biased region" description="Low complexity" evidence="1">
    <location>
        <begin position="17"/>
        <end position="30"/>
    </location>
</feature>
<evidence type="ECO:0000256" key="1">
    <source>
        <dbReference type="SAM" id="MobiDB-lite"/>
    </source>
</evidence>
<protein>
    <submittedName>
        <fullName evidence="2">Uncharacterized protein</fullName>
    </submittedName>
</protein>